<sequence length="99" mass="10964">MATFSSMLALNACGDSLLRRRQYSLTRKAKLPYARGDTPSSSPSALAQAALIQTAMLHMVRLHTTLLHNVILLTATLHTAMLLMVWLHMAMLLLQCSTR</sequence>
<accession>U5CTK7</accession>
<dbReference type="EMBL" id="KI392442">
    <property type="protein sequence ID" value="ERN16591.1"/>
    <property type="molecule type" value="Genomic_DNA"/>
</dbReference>
<dbReference type="Proteomes" id="UP000017836">
    <property type="component" value="Unassembled WGS sequence"/>
</dbReference>
<proteinExistence type="predicted"/>
<keyword evidence="1" id="KW-0472">Membrane</keyword>
<dbReference type="Gramene" id="ERN16591">
    <property type="protein sequence ID" value="ERN16591"/>
    <property type="gene ID" value="AMTR_s00031p00224570"/>
</dbReference>
<evidence type="ECO:0000256" key="1">
    <source>
        <dbReference type="SAM" id="Phobius"/>
    </source>
</evidence>
<feature type="transmembrane region" description="Helical" evidence="1">
    <location>
        <begin position="66"/>
        <end position="94"/>
    </location>
</feature>
<reference evidence="3" key="1">
    <citation type="journal article" date="2013" name="Science">
        <title>The Amborella genome and the evolution of flowering plants.</title>
        <authorList>
            <consortium name="Amborella Genome Project"/>
        </authorList>
    </citation>
    <scope>NUCLEOTIDE SEQUENCE [LARGE SCALE GENOMIC DNA]</scope>
</reference>
<protein>
    <submittedName>
        <fullName evidence="2">Uncharacterized protein</fullName>
    </submittedName>
</protein>
<keyword evidence="1" id="KW-1133">Transmembrane helix</keyword>
<dbReference type="AlphaFoldDB" id="U5CTK7"/>
<dbReference type="HOGENOM" id="CLU_2323542_0_0_1"/>
<gene>
    <name evidence="2" type="ORF">AMTR_s00031p00224570</name>
</gene>
<evidence type="ECO:0000313" key="3">
    <source>
        <dbReference type="Proteomes" id="UP000017836"/>
    </source>
</evidence>
<name>U5CTK7_AMBTC</name>
<evidence type="ECO:0000313" key="2">
    <source>
        <dbReference type="EMBL" id="ERN16591.1"/>
    </source>
</evidence>
<organism evidence="2 3">
    <name type="scientific">Amborella trichopoda</name>
    <dbReference type="NCBI Taxonomy" id="13333"/>
    <lineage>
        <taxon>Eukaryota</taxon>
        <taxon>Viridiplantae</taxon>
        <taxon>Streptophyta</taxon>
        <taxon>Embryophyta</taxon>
        <taxon>Tracheophyta</taxon>
        <taxon>Spermatophyta</taxon>
        <taxon>Magnoliopsida</taxon>
        <taxon>Amborellales</taxon>
        <taxon>Amborellaceae</taxon>
        <taxon>Amborella</taxon>
    </lineage>
</organism>
<keyword evidence="1" id="KW-0812">Transmembrane</keyword>
<keyword evidence="3" id="KW-1185">Reference proteome</keyword>